<gene>
    <name evidence="1" type="ORF">psal_cds_722</name>
</gene>
<keyword evidence="2" id="KW-1185">Reference proteome</keyword>
<dbReference type="Proteomes" id="UP000204584">
    <property type="component" value="Segment"/>
</dbReference>
<evidence type="ECO:0000313" key="1">
    <source>
        <dbReference type="EMBL" id="AGO84698.2"/>
    </source>
</evidence>
<evidence type="ECO:0000313" key="2">
    <source>
        <dbReference type="Proteomes" id="UP000204584"/>
    </source>
</evidence>
<dbReference type="KEGG" id="vg:16606485"/>
<organism evidence="1 2">
    <name type="scientific">Pandoravirus salinus</name>
    <dbReference type="NCBI Taxonomy" id="1349410"/>
    <lineage>
        <taxon>Viruses</taxon>
        <taxon>Pandoravirus</taxon>
    </lineage>
</organism>
<protein>
    <submittedName>
        <fullName evidence="1">Uncharacterized protein</fullName>
    </submittedName>
</protein>
<dbReference type="RefSeq" id="YP_008437771.2">
    <property type="nucleotide sequence ID" value="NC_022098.1"/>
</dbReference>
<name>S4VWF6_9VIRU</name>
<reference evidence="1 2" key="1">
    <citation type="journal article" date="2013" name="Science">
        <title>Pandoraviruses: amoeba viruses with genomes up to 2.5 Mb reaching that of parasitic eukaryotes.</title>
        <authorList>
            <person name="Philippe N."/>
            <person name="Legendre M."/>
            <person name="Doutre G."/>
            <person name="Coute Y."/>
            <person name="Poirot O."/>
            <person name="Lescot M."/>
            <person name="Arslan D."/>
            <person name="Seltzer V."/>
            <person name="Bertaux L."/>
            <person name="Bruley C."/>
            <person name="Garin J."/>
            <person name="Claverie J.M."/>
            <person name="Abergel C."/>
        </authorList>
    </citation>
    <scope>NUCLEOTIDE SEQUENCE [LARGE SCALE GENOMIC DNA]</scope>
</reference>
<dbReference type="GeneID" id="16606485"/>
<sequence>MNVLVSVCARPAGPVLLEVDLPVDGLCRGSRYFAAMLGGGFRESIVDHPNQQQRQHPKTTVVLPLPQCAPWGLEAVLAHVAGVADEPRLGAVLAYWHTLNYLGADARLQQCADALNSMADVRPSYYPVCFCTAYGRECIAKAHEQIAMLDPEVLLSAYAITVSGVVAHMDVPDHKGWSLRNPASVLFDRDRLWSLCDGDPDKIEFCDECGAYIFHDRHAWVADQVQRHGGYRTALLAACDQSLSRLRTALTKSPTCAADWLDMCVDGNPALLSLASMTALRDWHRVIAAASPHTSTPYALSLCDLFDPACVARLIVRCNVETRGHVHPDTDGTDTEHDTCLTDKRQAKRRRSADAYMTVTVDSQATFEAALREAFPRAADAVLACVCAHAAADDTTDDGGGHPIRSGAVLAGGCVVEAVQQEPLRARLPDSDMDLWIVGEDSRARKDAFRRIVQTLFRVLPDHRVTMRGSVVTFALPDDAANREAVQVIYTDARCGGDVVSAFDLSHAAAYYDGQTVWATWDCMWSLVSRSTDVIPAGSGLIRPVRIDRALRKGFQPTEALVAMTAVAGDHTTTTTKAIENRQDAVVIKEYADADAMLAAFTYRPIDARDYDKHLSLPKYRRAVVEDPVYLSMPPLYMPFEALCRGCTQSRHGRGAHDRECTCKLALRVRLDLPRFAGDDVGLSTSKCLTGRAAAFRQQIKDTERVIRDTLKGGPLHRDIPSDEIWEFVWDSVAKSNDSDQTHPGLLRMQCLGTTTVVDALTGQTVDLKGARGVWLDGRVVFRHVDKCGGTIMPLMAAADLRVYPRSLYAIVNGLDVACLD</sequence>
<proteinExistence type="predicted"/>
<accession>S4VWF6</accession>
<dbReference type="EMBL" id="KC977571">
    <property type="protein sequence ID" value="AGO84698.2"/>
    <property type="molecule type" value="Genomic_DNA"/>
</dbReference>